<protein>
    <submittedName>
        <fullName evidence="1">Uncharacterized protein</fullName>
    </submittedName>
</protein>
<accession>A0A1R3JXC9</accession>
<sequence>MAGLSPPKSTKLTLIIKRT</sequence>
<organism evidence="1 2">
    <name type="scientific">Corchorus capsularis</name>
    <name type="common">Jute</name>
    <dbReference type="NCBI Taxonomy" id="210143"/>
    <lineage>
        <taxon>Eukaryota</taxon>
        <taxon>Viridiplantae</taxon>
        <taxon>Streptophyta</taxon>
        <taxon>Embryophyta</taxon>
        <taxon>Tracheophyta</taxon>
        <taxon>Spermatophyta</taxon>
        <taxon>Magnoliopsida</taxon>
        <taxon>eudicotyledons</taxon>
        <taxon>Gunneridae</taxon>
        <taxon>Pentapetalae</taxon>
        <taxon>rosids</taxon>
        <taxon>malvids</taxon>
        <taxon>Malvales</taxon>
        <taxon>Malvaceae</taxon>
        <taxon>Grewioideae</taxon>
        <taxon>Apeibeae</taxon>
        <taxon>Corchorus</taxon>
    </lineage>
</organism>
<name>A0A1R3JXC9_COCAP</name>
<comment type="caution">
    <text evidence="1">The sequence shown here is derived from an EMBL/GenBank/DDBJ whole genome shotgun (WGS) entry which is preliminary data.</text>
</comment>
<reference evidence="1 2" key="1">
    <citation type="submission" date="2013-09" db="EMBL/GenBank/DDBJ databases">
        <title>Corchorus capsularis genome sequencing.</title>
        <authorList>
            <person name="Alam M."/>
            <person name="Haque M.S."/>
            <person name="Islam M.S."/>
            <person name="Emdad E.M."/>
            <person name="Islam M.M."/>
            <person name="Ahmed B."/>
            <person name="Halim A."/>
            <person name="Hossen Q.M.M."/>
            <person name="Hossain M.Z."/>
            <person name="Ahmed R."/>
            <person name="Khan M.M."/>
            <person name="Islam R."/>
            <person name="Rashid M.M."/>
            <person name="Khan S.A."/>
            <person name="Rahman M.S."/>
            <person name="Alam M."/>
        </authorList>
    </citation>
    <scope>NUCLEOTIDE SEQUENCE [LARGE SCALE GENOMIC DNA]</scope>
    <source>
        <strain evidence="2">cv. CVL-1</strain>
        <tissue evidence="1">Whole seedling</tissue>
    </source>
</reference>
<proteinExistence type="predicted"/>
<evidence type="ECO:0000313" key="2">
    <source>
        <dbReference type="Proteomes" id="UP000188268"/>
    </source>
</evidence>
<evidence type="ECO:0000313" key="1">
    <source>
        <dbReference type="EMBL" id="OMO99451.1"/>
    </source>
</evidence>
<gene>
    <name evidence="1" type="ORF">CCACVL1_03798</name>
</gene>
<dbReference type="EMBL" id="AWWV01006871">
    <property type="protein sequence ID" value="OMO99451.1"/>
    <property type="molecule type" value="Genomic_DNA"/>
</dbReference>
<dbReference type="Proteomes" id="UP000188268">
    <property type="component" value="Unassembled WGS sequence"/>
</dbReference>
<dbReference type="AlphaFoldDB" id="A0A1R3JXC9"/>
<keyword evidence="2" id="KW-1185">Reference proteome</keyword>